<evidence type="ECO:0000259" key="4">
    <source>
        <dbReference type="PROSITE" id="PS50102"/>
    </source>
</evidence>
<evidence type="ECO:0000313" key="5">
    <source>
        <dbReference type="EMBL" id="KAF9067912.1"/>
    </source>
</evidence>
<dbReference type="GO" id="GO:0003723">
    <property type="term" value="F:RNA binding"/>
    <property type="evidence" value="ECO:0007669"/>
    <property type="project" value="UniProtKB-UniRule"/>
</dbReference>
<organism evidence="5 6">
    <name type="scientific">Rhodocollybia butyracea</name>
    <dbReference type="NCBI Taxonomy" id="206335"/>
    <lineage>
        <taxon>Eukaryota</taxon>
        <taxon>Fungi</taxon>
        <taxon>Dikarya</taxon>
        <taxon>Basidiomycota</taxon>
        <taxon>Agaricomycotina</taxon>
        <taxon>Agaricomycetes</taxon>
        <taxon>Agaricomycetidae</taxon>
        <taxon>Agaricales</taxon>
        <taxon>Marasmiineae</taxon>
        <taxon>Omphalotaceae</taxon>
        <taxon>Rhodocollybia</taxon>
    </lineage>
</organism>
<dbReference type="InterPro" id="IPR035979">
    <property type="entry name" value="RBD_domain_sf"/>
</dbReference>
<reference evidence="5" key="1">
    <citation type="submission" date="2020-11" db="EMBL/GenBank/DDBJ databases">
        <authorList>
            <consortium name="DOE Joint Genome Institute"/>
            <person name="Ahrendt S."/>
            <person name="Riley R."/>
            <person name="Andreopoulos W."/>
            <person name="Labutti K."/>
            <person name="Pangilinan J."/>
            <person name="Ruiz-Duenas F.J."/>
            <person name="Barrasa J.M."/>
            <person name="Sanchez-Garcia M."/>
            <person name="Camarero S."/>
            <person name="Miyauchi S."/>
            <person name="Serrano A."/>
            <person name="Linde D."/>
            <person name="Babiker R."/>
            <person name="Drula E."/>
            <person name="Ayuso-Fernandez I."/>
            <person name="Pacheco R."/>
            <person name="Padilla G."/>
            <person name="Ferreira P."/>
            <person name="Barriuso J."/>
            <person name="Kellner H."/>
            <person name="Castanera R."/>
            <person name="Alfaro M."/>
            <person name="Ramirez L."/>
            <person name="Pisabarro A.G."/>
            <person name="Kuo A."/>
            <person name="Tritt A."/>
            <person name="Lipzen A."/>
            <person name="He G."/>
            <person name="Yan M."/>
            <person name="Ng V."/>
            <person name="Cullen D."/>
            <person name="Martin F."/>
            <person name="Rosso M.-N."/>
            <person name="Henrissat B."/>
            <person name="Hibbett D."/>
            <person name="Martinez A.T."/>
            <person name="Grigoriev I.V."/>
        </authorList>
    </citation>
    <scope>NUCLEOTIDE SEQUENCE</scope>
    <source>
        <strain evidence="5">AH 40177</strain>
    </source>
</reference>
<keyword evidence="2 3" id="KW-0694">RNA-binding</keyword>
<dbReference type="PROSITE" id="PS50102">
    <property type="entry name" value="RRM"/>
    <property type="match status" value="1"/>
</dbReference>
<evidence type="ECO:0000313" key="6">
    <source>
        <dbReference type="Proteomes" id="UP000772434"/>
    </source>
</evidence>
<dbReference type="PANTHER" id="PTHR24012">
    <property type="entry name" value="RNA BINDING PROTEIN"/>
    <property type="match status" value="1"/>
</dbReference>
<evidence type="ECO:0000256" key="1">
    <source>
        <dbReference type="ARBA" id="ARBA00022737"/>
    </source>
</evidence>
<dbReference type="InterPro" id="IPR000504">
    <property type="entry name" value="RRM_dom"/>
</dbReference>
<sequence>MIARTRDIGRGEIGNRLNIDLRSLYVKNLPPEIDERALEERFGEFGHINRVGIKRSAAGGFGFIQYRTGDSGAEAIKKMHDSIVVVQGKASRLYVGVRIPKQLLQEISDVPEPANSNLDPFITL</sequence>
<dbReference type="OrthoDB" id="407442at2759"/>
<dbReference type="SMART" id="SM00360">
    <property type="entry name" value="RRM"/>
    <property type="match status" value="1"/>
</dbReference>
<dbReference type="EMBL" id="JADNRY010000066">
    <property type="protein sequence ID" value="KAF9067912.1"/>
    <property type="molecule type" value="Genomic_DNA"/>
</dbReference>
<dbReference type="Pfam" id="PF00076">
    <property type="entry name" value="RRM_1"/>
    <property type="match status" value="1"/>
</dbReference>
<dbReference type="AlphaFoldDB" id="A0A9P5PRK9"/>
<proteinExistence type="predicted"/>
<dbReference type="InterPro" id="IPR012677">
    <property type="entry name" value="Nucleotide-bd_a/b_plait_sf"/>
</dbReference>
<evidence type="ECO:0000256" key="3">
    <source>
        <dbReference type="PROSITE-ProRule" id="PRU00176"/>
    </source>
</evidence>
<dbReference type="Gene3D" id="3.30.70.330">
    <property type="match status" value="1"/>
</dbReference>
<evidence type="ECO:0000256" key="2">
    <source>
        <dbReference type="ARBA" id="ARBA00022884"/>
    </source>
</evidence>
<keyword evidence="1" id="KW-0677">Repeat</keyword>
<gene>
    <name evidence="5" type="ORF">BDP27DRAFT_854289</name>
</gene>
<comment type="caution">
    <text evidence="5">The sequence shown here is derived from an EMBL/GenBank/DDBJ whole genome shotgun (WGS) entry which is preliminary data.</text>
</comment>
<accession>A0A9P5PRK9</accession>
<keyword evidence="6" id="KW-1185">Reference proteome</keyword>
<protein>
    <recommendedName>
        <fullName evidence="4">RRM domain-containing protein</fullName>
    </recommendedName>
</protein>
<feature type="domain" description="RRM" evidence="4">
    <location>
        <begin position="22"/>
        <end position="98"/>
    </location>
</feature>
<name>A0A9P5PRK9_9AGAR</name>
<dbReference type="SUPFAM" id="SSF54928">
    <property type="entry name" value="RNA-binding domain, RBD"/>
    <property type="match status" value="1"/>
</dbReference>
<dbReference type="Proteomes" id="UP000772434">
    <property type="component" value="Unassembled WGS sequence"/>
</dbReference>